<feature type="region of interest" description="Disordered" evidence="1">
    <location>
        <begin position="74"/>
        <end position="95"/>
    </location>
</feature>
<proteinExistence type="predicted"/>
<comment type="caution">
    <text evidence="2">The sequence shown here is derived from an EMBL/GenBank/DDBJ whole genome shotgun (WGS) entry which is preliminary data.</text>
</comment>
<dbReference type="Proteomes" id="UP001194746">
    <property type="component" value="Unassembled WGS sequence"/>
</dbReference>
<dbReference type="AlphaFoldDB" id="A0AAD4CA97"/>
<dbReference type="EMBL" id="VCAU01000226">
    <property type="protein sequence ID" value="KAF9882744.1"/>
    <property type="molecule type" value="Genomic_DNA"/>
</dbReference>
<organism evidence="2 3">
    <name type="scientific">Aspergillus nanangensis</name>
    <dbReference type="NCBI Taxonomy" id="2582783"/>
    <lineage>
        <taxon>Eukaryota</taxon>
        <taxon>Fungi</taxon>
        <taxon>Dikarya</taxon>
        <taxon>Ascomycota</taxon>
        <taxon>Pezizomycotina</taxon>
        <taxon>Eurotiomycetes</taxon>
        <taxon>Eurotiomycetidae</taxon>
        <taxon>Eurotiales</taxon>
        <taxon>Aspergillaceae</taxon>
        <taxon>Aspergillus</taxon>
        <taxon>Aspergillus subgen. Circumdati</taxon>
    </lineage>
</organism>
<accession>A0AAD4CA97</accession>
<name>A0AAD4CA97_ASPNN</name>
<gene>
    <name evidence="2" type="ORF">FE257_005323</name>
</gene>
<keyword evidence="3" id="KW-1185">Reference proteome</keyword>
<reference evidence="2" key="2">
    <citation type="submission" date="2020-02" db="EMBL/GenBank/DDBJ databases">
        <authorList>
            <person name="Gilchrist C.L.M."/>
            <person name="Chooi Y.-H."/>
        </authorList>
    </citation>
    <scope>NUCLEOTIDE SEQUENCE</scope>
    <source>
        <strain evidence="2">MST-FP2251</strain>
    </source>
</reference>
<evidence type="ECO:0000256" key="1">
    <source>
        <dbReference type="SAM" id="MobiDB-lite"/>
    </source>
</evidence>
<sequence length="131" mass="14128">MGMAVQSMLQMARGGIPDLNGLVMGARGQLLAIGREGHRQDRIGMAVKGMLQMARGGSQILMVLSWEPEASCWPSGEKATDRTQSEWPSSVRNSGPHVSSTIGHRYIQAGMSFANVCLIIVIFGANMRPET</sequence>
<evidence type="ECO:0000313" key="2">
    <source>
        <dbReference type="EMBL" id="KAF9882744.1"/>
    </source>
</evidence>
<reference evidence="2" key="1">
    <citation type="journal article" date="2019" name="Beilstein J. Org. Chem.">
        <title>Nanangenines: drimane sesquiterpenoids as the dominant metabolite cohort of a novel Australian fungus, Aspergillus nanangensis.</title>
        <authorList>
            <person name="Lacey H.J."/>
            <person name="Gilchrist C.L.M."/>
            <person name="Crombie A."/>
            <person name="Kalaitzis J.A."/>
            <person name="Vuong D."/>
            <person name="Rutledge P.J."/>
            <person name="Turner P."/>
            <person name="Pitt J.I."/>
            <person name="Lacey E."/>
            <person name="Chooi Y.H."/>
            <person name="Piggott A.M."/>
        </authorList>
    </citation>
    <scope>NUCLEOTIDE SEQUENCE</scope>
    <source>
        <strain evidence="2">MST-FP2251</strain>
    </source>
</reference>
<feature type="compositionally biased region" description="Polar residues" evidence="1">
    <location>
        <begin position="85"/>
        <end position="95"/>
    </location>
</feature>
<evidence type="ECO:0000313" key="3">
    <source>
        <dbReference type="Proteomes" id="UP001194746"/>
    </source>
</evidence>
<protein>
    <submittedName>
        <fullName evidence="2">Uncharacterized protein</fullName>
    </submittedName>
</protein>